<name>A0AAD7U8Z5_9STRA</name>
<evidence type="ECO:0000256" key="1">
    <source>
        <dbReference type="ARBA" id="ARBA00022737"/>
    </source>
</evidence>
<evidence type="ECO:0000313" key="5">
    <source>
        <dbReference type="EMBL" id="KAJ8599995.1"/>
    </source>
</evidence>
<evidence type="ECO:0000256" key="4">
    <source>
        <dbReference type="SAM" id="MobiDB-lite"/>
    </source>
</evidence>
<dbReference type="Pfam" id="PF12796">
    <property type="entry name" value="Ank_2"/>
    <property type="match status" value="1"/>
</dbReference>
<reference evidence="5" key="1">
    <citation type="submission" date="2023-01" db="EMBL/GenBank/DDBJ databases">
        <title>Metagenome sequencing of chrysophaentin producing Chrysophaeum taylorii.</title>
        <authorList>
            <person name="Davison J."/>
            <person name="Bewley C."/>
        </authorList>
    </citation>
    <scope>NUCLEOTIDE SEQUENCE</scope>
    <source>
        <strain evidence="5">NIES-1699</strain>
    </source>
</reference>
<feature type="region of interest" description="Disordered" evidence="4">
    <location>
        <begin position="429"/>
        <end position="484"/>
    </location>
</feature>
<dbReference type="EMBL" id="JAQMWT010000531">
    <property type="protein sequence ID" value="KAJ8599995.1"/>
    <property type="molecule type" value="Genomic_DNA"/>
</dbReference>
<keyword evidence="1" id="KW-0677">Repeat</keyword>
<dbReference type="SUPFAM" id="SSF47473">
    <property type="entry name" value="EF-hand"/>
    <property type="match status" value="1"/>
</dbReference>
<dbReference type="AlphaFoldDB" id="A0AAD7U8Z5"/>
<accession>A0AAD7U8Z5</accession>
<proteinExistence type="predicted"/>
<evidence type="ECO:0000313" key="6">
    <source>
        <dbReference type="Proteomes" id="UP001230188"/>
    </source>
</evidence>
<comment type="caution">
    <text evidence="5">The sequence shown here is derived from an EMBL/GenBank/DDBJ whole genome shotgun (WGS) entry which is preliminary data.</text>
</comment>
<sequence>MMHARLRDMLALRREKAKEVVGSEEVASKRRAVEGFPRLESASEVTGARAIFDMLRQSKGEKIDKKQLSGFMSTFGVGNNPGLVSDVLLTLNDDESDETLDFEGFAPFVAMLRLVEDEDSAVDAEVRLAIEAAHGETSIESVVQKLRTSETVAERPESIDAYLTKKNERARHQDRMLRIARTTVLHACRASELSLDDAASLARDVRGALSWKKRSDASAAALDVAEAESRAAVQIELDAMLLDATRSSKLGEFKDARKIIARGANVNLRRDEPPREPVLSKAISEANFDMAVALLDAGADARATDDDGATGLMRLVATPAPSLKLINRLVAESGINTRKHDGATALVVAATFGRTLAMTQLIDQGADVSLVMTDGTTALMRAAQMGFPAAVDILCQAGADPHATNQAGRNALDLALLADRSERVVERLKHQGARASKGALTSKNQIDRRRTNSIRPPETTARRKDATSPLARLRKPQPGSRRYT</sequence>
<dbReference type="PROSITE" id="PS50297">
    <property type="entry name" value="ANK_REP_REGION"/>
    <property type="match status" value="2"/>
</dbReference>
<protein>
    <submittedName>
        <fullName evidence="5">Uncharacterized protein</fullName>
    </submittedName>
</protein>
<dbReference type="SMART" id="SM00248">
    <property type="entry name" value="ANK"/>
    <property type="match status" value="4"/>
</dbReference>
<dbReference type="Proteomes" id="UP001230188">
    <property type="component" value="Unassembled WGS sequence"/>
</dbReference>
<keyword evidence="6" id="KW-1185">Reference proteome</keyword>
<dbReference type="SUPFAM" id="SSF48403">
    <property type="entry name" value="Ankyrin repeat"/>
    <property type="match status" value="1"/>
</dbReference>
<feature type="repeat" description="ANK" evidence="3">
    <location>
        <begin position="374"/>
        <end position="406"/>
    </location>
</feature>
<dbReference type="InterPro" id="IPR011992">
    <property type="entry name" value="EF-hand-dom_pair"/>
</dbReference>
<evidence type="ECO:0000256" key="3">
    <source>
        <dbReference type="PROSITE-ProRule" id="PRU00023"/>
    </source>
</evidence>
<dbReference type="PROSITE" id="PS50088">
    <property type="entry name" value="ANK_REPEAT"/>
    <property type="match status" value="2"/>
</dbReference>
<keyword evidence="2 3" id="KW-0040">ANK repeat</keyword>
<dbReference type="Gene3D" id="1.25.40.20">
    <property type="entry name" value="Ankyrin repeat-containing domain"/>
    <property type="match status" value="2"/>
</dbReference>
<dbReference type="InterPro" id="IPR036770">
    <property type="entry name" value="Ankyrin_rpt-contain_sf"/>
</dbReference>
<organism evidence="5 6">
    <name type="scientific">Chrysophaeum taylorii</name>
    <dbReference type="NCBI Taxonomy" id="2483200"/>
    <lineage>
        <taxon>Eukaryota</taxon>
        <taxon>Sar</taxon>
        <taxon>Stramenopiles</taxon>
        <taxon>Ochrophyta</taxon>
        <taxon>Pelagophyceae</taxon>
        <taxon>Pelagomonadales</taxon>
        <taxon>Pelagomonadaceae</taxon>
        <taxon>Chrysophaeum</taxon>
    </lineage>
</organism>
<evidence type="ECO:0000256" key="2">
    <source>
        <dbReference type="ARBA" id="ARBA00023043"/>
    </source>
</evidence>
<feature type="repeat" description="ANK" evidence="3">
    <location>
        <begin position="341"/>
        <end position="373"/>
    </location>
</feature>
<dbReference type="InterPro" id="IPR002110">
    <property type="entry name" value="Ankyrin_rpt"/>
</dbReference>
<dbReference type="PANTHER" id="PTHR24171">
    <property type="entry name" value="ANKYRIN REPEAT DOMAIN-CONTAINING PROTEIN 39-RELATED"/>
    <property type="match status" value="1"/>
</dbReference>
<gene>
    <name evidence="5" type="ORF">CTAYLR_001829</name>
</gene>